<name>A0A381UWP9_9ZZZZ</name>
<evidence type="ECO:0000313" key="7">
    <source>
        <dbReference type="EMBL" id="SVA32161.1"/>
    </source>
</evidence>
<reference evidence="7" key="1">
    <citation type="submission" date="2018-05" db="EMBL/GenBank/DDBJ databases">
        <authorList>
            <person name="Lanie J.A."/>
            <person name="Ng W.-L."/>
            <person name="Kazmierczak K.M."/>
            <person name="Andrzejewski T.M."/>
            <person name="Davidsen T.M."/>
            <person name="Wayne K.J."/>
            <person name="Tettelin H."/>
            <person name="Glass J.I."/>
            <person name="Rusch D."/>
            <person name="Podicherti R."/>
            <person name="Tsui H.-C.T."/>
            <person name="Winkler M.E."/>
        </authorList>
    </citation>
    <scope>NUCLEOTIDE SEQUENCE</scope>
</reference>
<dbReference type="PANTHER" id="PTHR33692:SF1">
    <property type="entry name" value="RIBOSOME MATURATION FACTOR RIMM"/>
    <property type="match status" value="1"/>
</dbReference>
<dbReference type="EMBL" id="UINC01007231">
    <property type="protein sequence ID" value="SVA32161.1"/>
    <property type="molecule type" value="Genomic_DNA"/>
</dbReference>
<keyword evidence="4" id="KW-0143">Chaperone</keyword>
<evidence type="ECO:0000259" key="6">
    <source>
        <dbReference type="Pfam" id="PF24986"/>
    </source>
</evidence>
<evidence type="ECO:0000256" key="2">
    <source>
        <dbReference type="ARBA" id="ARBA00022517"/>
    </source>
</evidence>
<keyword evidence="2" id="KW-0690">Ribosome biogenesis</keyword>
<evidence type="ECO:0000259" key="5">
    <source>
        <dbReference type="Pfam" id="PF01782"/>
    </source>
</evidence>
<evidence type="ECO:0000256" key="3">
    <source>
        <dbReference type="ARBA" id="ARBA00022552"/>
    </source>
</evidence>
<sequence length="181" mass="19423">MTGSFKRSDYLDENLVAAGRVRRPTGINGAVLVEVYSDIKDRFSVGDVVLINGAEHTITHAGVSGKAIKLTFANIDSIEKANPLRGMELSVTADSLPKNPPGVYYHYEILGISVITVGGKQLGSITEIIETGSNDVFIISPEYDKPEHKPPDILIPVIKGVIIEVNKTTGVMIIDPPSGLL</sequence>
<dbReference type="InterPro" id="IPR011033">
    <property type="entry name" value="PRC_barrel-like_sf"/>
</dbReference>
<dbReference type="Gene3D" id="2.40.30.60">
    <property type="entry name" value="RimM"/>
    <property type="match status" value="1"/>
</dbReference>
<feature type="domain" description="Ribosome maturation factor RimM PRC barrel" evidence="6">
    <location>
        <begin position="108"/>
        <end position="180"/>
    </location>
</feature>
<protein>
    <recommendedName>
        <fullName evidence="8">RimM N-terminal domain-containing protein</fullName>
    </recommendedName>
</protein>
<dbReference type="AlphaFoldDB" id="A0A381UWP9"/>
<dbReference type="GO" id="GO:0005840">
    <property type="term" value="C:ribosome"/>
    <property type="evidence" value="ECO:0007669"/>
    <property type="project" value="InterPro"/>
</dbReference>
<dbReference type="InterPro" id="IPR011961">
    <property type="entry name" value="RimM"/>
</dbReference>
<dbReference type="InterPro" id="IPR009000">
    <property type="entry name" value="Transl_B-barrel_sf"/>
</dbReference>
<evidence type="ECO:0008006" key="8">
    <source>
        <dbReference type="Google" id="ProtNLM"/>
    </source>
</evidence>
<gene>
    <name evidence="7" type="ORF">METZ01_LOCUS85015</name>
</gene>
<accession>A0A381UWP9</accession>
<keyword evidence="1" id="KW-0963">Cytoplasm</keyword>
<keyword evidence="3" id="KW-0698">rRNA processing</keyword>
<dbReference type="InterPro" id="IPR036976">
    <property type="entry name" value="RimM_N_sf"/>
</dbReference>
<dbReference type="SUPFAM" id="SSF50447">
    <property type="entry name" value="Translation proteins"/>
    <property type="match status" value="1"/>
</dbReference>
<dbReference type="NCBIfam" id="TIGR02273">
    <property type="entry name" value="16S_RimM"/>
    <property type="match status" value="1"/>
</dbReference>
<dbReference type="SUPFAM" id="SSF50346">
    <property type="entry name" value="PRC-barrel domain"/>
    <property type="match status" value="1"/>
</dbReference>
<dbReference type="PANTHER" id="PTHR33692">
    <property type="entry name" value="RIBOSOME MATURATION FACTOR RIMM"/>
    <property type="match status" value="1"/>
</dbReference>
<dbReference type="InterPro" id="IPR002676">
    <property type="entry name" value="RimM_N"/>
</dbReference>
<evidence type="ECO:0000256" key="1">
    <source>
        <dbReference type="ARBA" id="ARBA00022490"/>
    </source>
</evidence>
<dbReference type="InterPro" id="IPR056792">
    <property type="entry name" value="PRC_RimM"/>
</dbReference>
<dbReference type="GO" id="GO:0043022">
    <property type="term" value="F:ribosome binding"/>
    <property type="evidence" value="ECO:0007669"/>
    <property type="project" value="InterPro"/>
</dbReference>
<dbReference type="GO" id="GO:0006364">
    <property type="term" value="P:rRNA processing"/>
    <property type="evidence" value="ECO:0007669"/>
    <property type="project" value="UniProtKB-KW"/>
</dbReference>
<dbReference type="Pfam" id="PF24986">
    <property type="entry name" value="PRC_RimM"/>
    <property type="match status" value="1"/>
</dbReference>
<dbReference type="Pfam" id="PF01782">
    <property type="entry name" value="RimM"/>
    <property type="match status" value="1"/>
</dbReference>
<dbReference type="HAMAP" id="MF_00014">
    <property type="entry name" value="Ribosome_mat_RimM"/>
    <property type="match status" value="1"/>
</dbReference>
<organism evidence="7">
    <name type="scientific">marine metagenome</name>
    <dbReference type="NCBI Taxonomy" id="408172"/>
    <lineage>
        <taxon>unclassified sequences</taxon>
        <taxon>metagenomes</taxon>
        <taxon>ecological metagenomes</taxon>
    </lineage>
</organism>
<proteinExistence type="inferred from homology"/>
<feature type="domain" description="RimM N-terminal" evidence="5">
    <location>
        <begin position="18"/>
        <end position="94"/>
    </location>
</feature>
<evidence type="ECO:0000256" key="4">
    <source>
        <dbReference type="ARBA" id="ARBA00023186"/>
    </source>
</evidence>
<dbReference type="Gene3D" id="2.30.30.240">
    <property type="entry name" value="PRC-barrel domain"/>
    <property type="match status" value="1"/>
</dbReference>